<reference evidence="4" key="3">
    <citation type="submission" date="2025-04" db="UniProtKB">
        <authorList>
            <consortium name="RefSeq"/>
        </authorList>
    </citation>
    <scope>IDENTIFICATION</scope>
    <source>
        <strain evidence="4">CBS 304.34</strain>
    </source>
</reference>
<dbReference type="Proteomes" id="UP000504636">
    <property type="component" value="Unplaced"/>
</dbReference>
<evidence type="ECO:0000313" key="4">
    <source>
        <dbReference type="RefSeq" id="XP_033579748.1"/>
    </source>
</evidence>
<sequence length="330" mass="34951">MAAEVATQPLNLPLYATTEKCSGGTYIVTGANTGLGFEAAKHLVALGSAKVILGVRNLAAGEEAKAKIEAATGITNVAEVWALDLSSYDSVKAFAKKAIAELDRIDALIENAAVAGAQRVIAEGHLQAITVNVLSTLLLGVLLLPKLKENAKKFGILPHLVVVSSRVAFDVKGVWENIRDDPLAKIDAFEDAAIMSTYPLSKLLEVNAIRELASLLPLSRTGVVMNLVCPGLCKTDLGRNAPASFRETLAAMHAKSGRTAEDGSRTLLHGAVAGLESHGCFLSNAKIAQEKVPSWVTDEEGIATQKHTWELIASELEATEPGCVKRILQE</sequence>
<dbReference type="PRINTS" id="PR00081">
    <property type="entry name" value="GDHRDH"/>
</dbReference>
<proteinExistence type="predicted"/>
<dbReference type="PANTHER" id="PTHR43157">
    <property type="entry name" value="PHOSPHATIDYLINOSITOL-GLYCAN BIOSYNTHESIS CLASS F PROTEIN-RELATED"/>
    <property type="match status" value="1"/>
</dbReference>
<dbReference type="InterPro" id="IPR036291">
    <property type="entry name" value="NAD(P)-bd_dom_sf"/>
</dbReference>
<dbReference type="GO" id="GO:0016491">
    <property type="term" value="F:oxidoreductase activity"/>
    <property type="evidence" value="ECO:0007669"/>
    <property type="project" value="UniProtKB-KW"/>
</dbReference>
<name>A0A6A6YXQ6_9PEZI</name>
<dbReference type="Gene3D" id="3.40.50.720">
    <property type="entry name" value="NAD(P)-binding Rossmann-like Domain"/>
    <property type="match status" value="1"/>
</dbReference>
<dbReference type="GeneID" id="54464303"/>
<keyword evidence="3" id="KW-1185">Reference proteome</keyword>
<dbReference type="RefSeq" id="XP_033579748.1">
    <property type="nucleotide sequence ID" value="XM_033723410.1"/>
</dbReference>
<dbReference type="InterPro" id="IPR002347">
    <property type="entry name" value="SDR_fam"/>
</dbReference>
<reference evidence="4" key="2">
    <citation type="submission" date="2020-04" db="EMBL/GenBank/DDBJ databases">
        <authorList>
            <consortium name="NCBI Genome Project"/>
        </authorList>
    </citation>
    <scope>NUCLEOTIDE SEQUENCE</scope>
    <source>
        <strain evidence="4">CBS 304.34</strain>
    </source>
</reference>
<protein>
    <submittedName>
        <fullName evidence="2 4">Short-chain dehydrogenase/reductase family protein</fullName>
    </submittedName>
</protein>
<gene>
    <name evidence="2 4" type="ORF">BDZ99DRAFT_495964</name>
</gene>
<organism evidence="2">
    <name type="scientific">Mytilinidion resinicola</name>
    <dbReference type="NCBI Taxonomy" id="574789"/>
    <lineage>
        <taxon>Eukaryota</taxon>
        <taxon>Fungi</taxon>
        <taxon>Dikarya</taxon>
        <taxon>Ascomycota</taxon>
        <taxon>Pezizomycotina</taxon>
        <taxon>Dothideomycetes</taxon>
        <taxon>Pleosporomycetidae</taxon>
        <taxon>Mytilinidiales</taxon>
        <taxon>Mytilinidiaceae</taxon>
        <taxon>Mytilinidion</taxon>
    </lineage>
</organism>
<dbReference type="PANTHER" id="PTHR43157:SF61">
    <property type="entry name" value="DEHYDROGENASE_REDUCTASE FAMILY PROTEIN, PUTATIVE (AFU_ORTHOLOGUE AFUA_3G01250)-RELATED"/>
    <property type="match status" value="1"/>
</dbReference>
<evidence type="ECO:0000313" key="2">
    <source>
        <dbReference type="EMBL" id="KAF2812784.1"/>
    </source>
</evidence>
<reference evidence="2 4" key="1">
    <citation type="journal article" date="2020" name="Stud. Mycol.">
        <title>101 Dothideomycetes genomes: a test case for predicting lifestyles and emergence of pathogens.</title>
        <authorList>
            <person name="Haridas S."/>
            <person name="Albert R."/>
            <person name="Binder M."/>
            <person name="Bloem J."/>
            <person name="Labutti K."/>
            <person name="Salamov A."/>
            <person name="Andreopoulos B."/>
            <person name="Baker S."/>
            <person name="Barry K."/>
            <person name="Bills G."/>
            <person name="Bluhm B."/>
            <person name="Cannon C."/>
            <person name="Castanera R."/>
            <person name="Culley D."/>
            <person name="Daum C."/>
            <person name="Ezra D."/>
            <person name="Gonzalez J."/>
            <person name="Henrissat B."/>
            <person name="Kuo A."/>
            <person name="Liang C."/>
            <person name="Lipzen A."/>
            <person name="Lutzoni F."/>
            <person name="Magnuson J."/>
            <person name="Mondo S."/>
            <person name="Nolan M."/>
            <person name="Ohm R."/>
            <person name="Pangilinan J."/>
            <person name="Park H.-J."/>
            <person name="Ramirez L."/>
            <person name="Alfaro M."/>
            <person name="Sun H."/>
            <person name="Tritt A."/>
            <person name="Yoshinaga Y."/>
            <person name="Zwiers L.-H."/>
            <person name="Turgeon B."/>
            <person name="Goodwin S."/>
            <person name="Spatafora J."/>
            <person name="Crous P."/>
            <person name="Grigoriev I."/>
        </authorList>
    </citation>
    <scope>NUCLEOTIDE SEQUENCE</scope>
    <source>
        <strain evidence="2 4">CBS 304.34</strain>
    </source>
</reference>
<dbReference type="OrthoDB" id="542013at2759"/>
<dbReference type="Pfam" id="PF00106">
    <property type="entry name" value="adh_short"/>
    <property type="match status" value="1"/>
</dbReference>
<dbReference type="SUPFAM" id="SSF51735">
    <property type="entry name" value="NAD(P)-binding Rossmann-fold domains"/>
    <property type="match status" value="1"/>
</dbReference>
<keyword evidence="1" id="KW-0560">Oxidoreductase</keyword>
<dbReference type="AlphaFoldDB" id="A0A6A6YXQ6"/>
<accession>A0A6A6YXQ6</accession>
<evidence type="ECO:0000313" key="3">
    <source>
        <dbReference type="Proteomes" id="UP000504636"/>
    </source>
</evidence>
<evidence type="ECO:0000256" key="1">
    <source>
        <dbReference type="ARBA" id="ARBA00023002"/>
    </source>
</evidence>
<dbReference type="EMBL" id="MU003696">
    <property type="protein sequence ID" value="KAF2812784.1"/>
    <property type="molecule type" value="Genomic_DNA"/>
</dbReference>